<proteinExistence type="predicted"/>
<protein>
    <submittedName>
        <fullName evidence="2">Uncharacterized protein</fullName>
    </submittedName>
</protein>
<dbReference type="OrthoDB" id="10049706at2759"/>
<evidence type="ECO:0000256" key="1">
    <source>
        <dbReference type="SAM" id="Phobius"/>
    </source>
</evidence>
<evidence type="ECO:0000313" key="3">
    <source>
        <dbReference type="Proteomes" id="UP000266861"/>
    </source>
</evidence>
<organism evidence="2 3">
    <name type="scientific">Diversispora epigaea</name>
    <dbReference type="NCBI Taxonomy" id="1348612"/>
    <lineage>
        <taxon>Eukaryota</taxon>
        <taxon>Fungi</taxon>
        <taxon>Fungi incertae sedis</taxon>
        <taxon>Mucoromycota</taxon>
        <taxon>Glomeromycotina</taxon>
        <taxon>Glomeromycetes</taxon>
        <taxon>Diversisporales</taxon>
        <taxon>Diversisporaceae</taxon>
        <taxon>Diversispora</taxon>
    </lineage>
</organism>
<keyword evidence="1" id="KW-0812">Transmembrane</keyword>
<keyword evidence="1" id="KW-0472">Membrane</keyword>
<sequence length="133" mass="15118">MCNITGITLSISHDYDYLYGIASTGMNRFFSRASFANVMVVPLLIISLYYFQPQNGISSDLPPMAYIVPVKANTELIYPKKLKEDIESIRKVVKKGYWNNCWVVNFPASKGLEFKSLPINSFLAELVSLMYIM</sequence>
<name>A0A397JNT8_9GLOM</name>
<keyword evidence="3" id="KW-1185">Reference proteome</keyword>
<dbReference type="EMBL" id="PQFF01000031">
    <property type="protein sequence ID" value="RHZ87636.1"/>
    <property type="molecule type" value="Genomic_DNA"/>
</dbReference>
<reference evidence="2 3" key="1">
    <citation type="submission" date="2018-08" db="EMBL/GenBank/DDBJ databases">
        <title>Genome and evolution of the arbuscular mycorrhizal fungus Diversispora epigaea (formerly Glomus versiforme) and its bacterial endosymbionts.</title>
        <authorList>
            <person name="Sun X."/>
            <person name="Fei Z."/>
            <person name="Harrison M."/>
        </authorList>
    </citation>
    <scope>NUCLEOTIDE SEQUENCE [LARGE SCALE GENOMIC DNA]</scope>
    <source>
        <strain evidence="2 3">IT104</strain>
    </source>
</reference>
<gene>
    <name evidence="2" type="ORF">Glove_33g55</name>
</gene>
<dbReference type="AlphaFoldDB" id="A0A397JNT8"/>
<comment type="caution">
    <text evidence="2">The sequence shown here is derived from an EMBL/GenBank/DDBJ whole genome shotgun (WGS) entry which is preliminary data.</text>
</comment>
<accession>A0A397JNT8</accession>
<evidence type="ECO:0000313" key="2">
    <source>
        <dbReference type="EMBL" id="RHZ87636.1"/>
    </source>
</evidence>
<dbReference type="Proteomes" id="UP000266861">
    <property type="component" value="Unassembled WGS sequence"/>
</dbReference>
<feature type="transmembrane region" description="Helical" evidence="1">
    <location>
        <begin position="29"/>
        <end position="51"/>
    </location>
</feature>
<keyword evidence="1" id="KW-1133">Transmembrane helix</keyword>